<gene>
    <name evidence="1" type="ORF">QOZ92_002758</name>
</gene>
<accession>A0ABU0N381</accession>
<sequence>MSKQRSEEVRIPISFKKIPEELSIYNYIKDNSTMIGQSAFIKKLVMEEMKRKGEWKF</sequence>
<evidence type="ECO:0000313" key="1">
    <source>
        <dbReference type="EMBL" id="MDQ0557623.1"/>
    </source>
</evidence>
<evidence type="ECO:0000313" key="2">
    <source>
        <dbReference type="Proteomes" id="UP001232584"/>
    </source>
</evidence>
<reference evidence="1 2" key="1">
    <citation type="submission" date="2023-07" db="EMBL/GenBank/DDBJ databases">
        <title>Genomic Encyclopedia of Type Strains, Phase IV (KMG-IV): sequencing the most valuable type-strain genomes for metagenomic binning, comparative biology and taxonomic classification.</title>
        <authorList>
            <person name="Goeker M."/>
        </authorList>
    </citation>
    <scope>NUCLEOTIDE SEQUENCE [LARGE SCALE GENOMIC DNA]</scope>
    <source>
        <strain evidence="1 2">DSM 15049</strain>
    </source>
</reference>
<dbReference type="RefSeq" id="WP_307508908.1">
    <property type="nucleotide sequence ID" value="NZ_BAAACE010000028.1"/>
</dbReference>
<protein>
    <recommendedName>
        <fullName evidence="3">CopG family transcriptional regulator</fullName>
    </recommendedName>
</protein>
<evidence type="ECO:0008006" key="3">
    <source>
        <dbReference type="Google" id="ProtNLM"/>
    </source>
</evidence>
<dbReference type="EMBL" id="JAUSWG010000013">
    <property type="protein sequence ID" value="MDQ0557623.1"/>
    <property type="molecule type" value="Genomic_DNA"/>
</dbReference>
<organism evidence="1 2">
    <name type="scientific">Paraclostridium ghonii</name>
    <dbReference type="NCBI Taxonomy" id="29358"/>
    <lineage>
        <taxon>Bacteria</taxon>
        <taxon>Bacillati</taxon>
        <taxon>Bacillota</taxon>
        <taxon>Clostridia</taxon>
        <taxon>Peptostreptococcales</taxon>
        <taxon>Peptostreptococcaceae</taxon>
        <taxon>Paraclostridium</taxon>
    </lineage>
</organism>
<dbReference type="Proteomes" id="UP001232584">
    <property type="component" value="Unassembled WGS sequence"/>
</dbReference>
<name>A0ABU0N381_9FIRM</name>
<keyword evidence="2" id="KW-1185">Reference proteome</keyword>
<proteinExistence type="predicted"/>
<comment type="caution">
    <text evidence="1">The sequence shown here is derived from an EMBL/GenBank/DDBJ whole genome shotgun (WGS) entry which is preliminary data.</text>
</comment>